<dbReference type="EMBL" id="JAQQWM010000002">
    <property type="protein sequence ID" value="KAK8078550.1"/>
    <property type="molecule type" value="Genomic_DNA"/>
</dbReference>
<proteinExistence type="predicted"/>
<evidence type="ECO:0000256" key="1">
    <source>
        <dbReference type="SAM" id="Coils"/>
    </source>
</evidence>
<organism evidence="3 4">
    <name type="scientific">Apiospora saccharicola</name>
    <dbReference type="NCBI Taxonomy" id="335842"/>
    <lineage>
        <taxon>Eukaryota</taxon>
        <taxon>Fungi</taxon>
        <taxon>Dikarya</taxon>
        <taxon>Ascomycota</taxon>
        <taxon>Pezizomycotina</taxon>
        <taxon>Sordariomycetes</taxon>
        <taxon>Xylariomycetidae</taxon>
        <taxon>Amphisphaeriales</taxon>
        <taxon>Apiosporaceae</taxon>
        <taxon>Apiospora</taxon>
    </lineage>
</organism>
<gene>
    <name evidence="3" type="ORF">PG996_004720</name>
</gene>
<feature type="region of interest" description="Disordered" evidence="2">
    <location>
        <begin position="59"/>
        <end position="80"/>
    </location>
</feature>
<dbReference type="Proteomes" id="UP001446871">
    <property type="component" value="Unassembled WGS sequence"/>
</dbReference>
<keyword evidence="1" id="KW-0175">Coiled coil</keyword>
<feature type="compositionally biased region" description="Polar residues" evidence="2">
    <location>
        <begin position="304"/>
        <end position="313"/>
    </location>
</feature>
<accession>A0ABR1W4W5</accession>
<feature type="coiled-coil region" evidence="1">
    <location>
        <begin position="369"/>
        <end position="431"/>
    </location>
</feature>
<reference evidence="3 4" key="1">
    <citation type="submission" date="2023-01" db="EMBL/GenBank/DDBJ databases">
        <title>Analysis of 21 Apiospora genomes using comparative genomics revels a genus with tremendous synthesis potential of carbohydrate active enzymes and secondary metabolites.</title>
        <authorList>
            <person name="Sorensen T."/>
        </authorList>
    </citation>
    <scope>NUCLEOTIDE SEQUENCE [LARGE SCALE GENOMIC DNA]</scope>
    <source>
        <strain evidence="3 4">CBS 83171</strain>
    </source>
</reference>
<sequence>MTCLSLLSWPSFFGPRVSNTIRLRSLETKLGSQGCSFARSLGGWDNRQCRSWSMADVAPPPSPPAYDASTDSDSSHVSPDIKAVETGQSISACWHRSALAEWQDHDGTNHSLPDLAVSLCYSPTANTNFLKLQTRVDLEGCKHYHFYLHLAPERIRSLALVTPNSTLTQENGPNTRCLSFEMTQPSILVAPSWPCRPKNTQSETTLQLLQSLGRASVFTLVVNIPLRTISDANFRALSAALTRQSLKADPDQDNVRRYYRGQGGIAIDLNDPPRDDVQKGKQPQYSLGGANELASAATSDVPPSYNQAVTDASSPDPLACSPPKKKRRLDSTAPGHEDPSTQSSAKSMRGDWKQLAPENPQLAIFRSMFEHFEKAMTELRVENRELRQAVSEVAELRATVTALNSKVEGLERRLDAEGEELERRVDGVEDAVTSLDAWTEDHEYDAGQVKDLVREVFEEDFDNKRILLAPWVGSRALKNSQATGELDDQTGEQTAALRAGLIADLGEPAFTDIVTEIGRRKQIAAAAATSQESNGKAASLESPFMEMRLCEARGPTRWDPWGFVVYKSPEIRDDAAWNRLKAAILDESVAPYRAYPGLNELVERMQTEWIENLGDDADPSYASIAR</sequence>
<name>A0ABR1W4W5_9PEZI</name>
<comment type="caution">
    <text evidence="3">The sequence shown here is derived from an EMBL/GenBank/DDBJ whole genome shotgun (WGS) entry which is preliminary data.</text>
</comment>
<keyword evidence="4" id="KW-1185">Reference proteome</keyword>
<feature type="region of interest" description="Disordered" evidence="2">
    <location>
        <begin position="264"/>
        <end position="352"/>
    </location>
</feature>
<evidence type="ECO:0000313" key="3">
    <source>
        <dbReference type="EMBL" id="KAK8078550.1"/>
    </source>
</evidence>
<protein>
    <submittedName>
        <fullName evidence="3">Uncharacterized protein</fullName>
    </submittedName>
</protein>
<evidence type="ECO:0000313" key="4">
    <source>
        <dbReference type="Proteomes" id="UP001446871"/>
    </source>
</evidence>
<evidence type="ECO:0000256" key="2">
    <source>
        <dbReference type="SAM" id="MobiDB-lite"/>
    </source>
</evidence>